<feature type="region of interest" description="Disordered" evidence="1">
    <location>
        <begin position="523"/>
        <end position="610"/>
    </location>
</feature>
<keyword evidence="4" id="KW-1185">Reference proteome</keyword>
<gene>
    <name evidence="3" type="ORF">IE077_001607</name>
</gene>
<dbReference type="SUPFAM" id="SSF54928">
    <property type="entry name" value="RNA-binding domain, RBD"/>
    <property type="match status" value="1"/>
</dbReference>
<reference evidence="3 4" key="1">
    <citation type="journal article" date="2020" name="bioRxiv">
        <title>Metabolic contributions of an alphaproteobacterial endosymbiont in the apicomplexan Cardiosporidium cionae.</title>
        <authorList>
            <person name="Hunter E.S."/>
            <person name="Paight C.J."/>
            <person name="Lane C.E."/>
        </authorList>
    </citation>
    <scope>NUCLEOTIDE SEQUENCE [LARGE SCALE GENOMIC DNA]</scope>
    <source>
        <strain evidence="3">ESH_2018</strain>
    </source>
</reference>
<name>A0ABQ7J537_9APIC</name>
<feature type="region of interest" description="Disordered" evidence="1">
    <location>
        <begin position="181"/>
        <end position="211"/>
    </location>
</feature>
<evidence type="ECO:0000313" key="3">
    <source>
        <dbReference type="EMBL" id="KAF8819125.1"/>
    </source>
</evidence>
<feature type="compositionally biased region" description="Polar residues" evidence="1">
    <location>
        <begin position="8"/>
        <end position="18"/>
    </location>
</feature>
<dbReference type="InterPro" id="IPR012921">
    <property type="entry name" value="SPOC_C"/>
</dbReference>
<feature type="region of interest" description="Disordered" evidence="1">
    <location>
        <begin position="128"/>
        <end position="166"/>
    </location>
</feature>
<accession>A0ABQ7J537</accession>
<dbReference type="CDD" id="cd21546">
    <property type="entry name" value="SPOC_FPA-like"/>
    <property type="match status" value="1"/>
</dbReference>
<feature type="compositionally biased region" description="Low complexity" evidence="1">
    <location>
        <begin position="580"/>
        <end position="593"/>
    </location>
</feature>
<evidence type="ECO:0000256" key="1">
    <source>
        <dbReference type="SAM" id="MobiDB-lite"/>
    </source>
</evidence>
<feature type="non-terminal residue" evidence="3">
    <location>
        <position position="610"/>
    </location>
</feature>
<dbReference type="Gene3D" id="3.30.70.330">
    <property type="match status" value="1"/>
</dbReference>
<dbReference type="EMBL" id="JADAQX010000941">
    <property type="protein sequence ID" value="KAF8819125.1"/>
    <property type="molecule type" value="Genomic_DNA"/>
</dbReference>
<feature type="compositionally biased region" description="Low complexity" evidence="1">
    <location>
        <begin position="523"/>
        <end position="544"/>
    </location>
</feature>
<feature type="compositionally biased region" description="Low complexity" evidence="1">
    <location>
        <begin position="191"/>
        <end position="203"/>
    </location>
</feature>
<feature type="domain" description="Spen paralogue and orthologue SPOC C-terminal" evidence="2">
    <location>
        <begin position="390"/>
        <end position="515"/>
    </location>
</feature>
<dbReference type="Pfam" id="PF07744">
    <property type="entry name" value="SPOC"/>
    <property type="match status" value="1"/>
</dbReference>
<comment type="caution">
    <text evidence="3">The sequence shown here is derived from an EMBL/GenBank/DDBJ whole genome shotgun (WGS) entry which is preliminary data.</text>
</comment>
<feature type="compositionally biased region" description="Polar residues" evidence="1">
    <location>
        <begin position="562"/>
        <end position="576"/>
    </location>
</feature>
<protein>
    <submittedName>
        <fullName evidence="3">SPOC domain-containing protein</fullName>
    </submittedName>
</protein>
<dbReference type="InterPro" id="IPR012677">
    <property type="entry name" value="Nucleotide-bd_a/b_plait_sf"/>
</dbReference>
<sequence>MSFRPSAYGSSLTGTSQLPLHPHAPNGPPHVTGGDSQPDAASSVSLLLTSLPKDATEDEFEVLFRPFGEIKALQIQQNASGHAISACVHLLLHYASADLTKLRKSLSIRGCHLKVTFVDNPRPEDGGLIRYSNRGRSHTGERSSRGGGRGGNRYFEDGMPRETPFSDRNAFRMRKGEAFTSSMKRPRGDISDFSSSGSMRISSEGPPHYKGPKNEHGDLMNWRETSSHSLGGKPSNLEFPPPTIGSRNLCLCDLVKQFAPHVFTRKPISEGTLSSAVEAAASTQTSMISSFKQAPPFPPVIPLNLSSLGIPQPELLPGSMNTFTAPTGILSSTGTNPFVDSSSHLLSHSNKLLSQPTSAQPSNLLPSTHFSLPTMMVSPPLPEASSQPSFLPIPAVVWRGILARNDKKRVNVNAIALIGNVSHFLNNATILNVNYRLKWDEVASRPMSAVCYFEVVHEEQKAAFLNYLEYFITKDRAGAVTIREDVLLYLIPPKVDLFRQLGLPEGLPENILIGLFGSISQQSSQTFSQPPQLPLTSTLPSSSQNAPKVAPPSIGGAPLFPSNATLPFQQPPSSIQRMHFPSSQAASSQPFSANSMGNPPPSPIPASSAG</sequence>
<proteinExistence type="predicted"/>
<evidence type="ECO:0000313" key="4">
    <source>
        <dbReference type="Proteomes" id="UP000823046"/>
    </source>
</evidence>
<dbReference type="Proteomes" id="UP000823046">
    <property type="component" value="Unassembled WGS sequence"/>
</dbReference>
<evidence type="ECO:0000259" key="2">
    <source>
        <dbReference type="Pfam" id="PF07744"/>
    </source>
</evidence>
<organism evidence="3 4">
    <name type="scientific">Cardiosporidium cionae</name>
    <dbReference type="NCBI Taxonomy" id="476202"/>
    <lineage>
        <taxon>Eukaryota</taxon>
        <taxon>Sar</taxon>
        <taxon>Alveolata</taxon>
        <taxon>Apicomplexa</taxon>
        <taxon>Aconoidasida</taxon>
        <taxon>Nephromycida</taxon>
        <taxon>Cardiosporidium</taxon>
    </lineage>
</organism>
<feature type="region of interest" description="Disordered" evidence="1">
    <location>
        <begin position="1"/>
        <end position="40"/>
    </location>
</feature>
<dbReference type="InterPro" id="IPR035979">
    <property type="entry name" value="RBD_domain_sf"/>
</dbReference>